<name>A0A1X1ET44_PANCY</name>
<gene>
    <name evidence="1" type="ORF">HA50_07090</name>
</gene>
<sequence>MQHPHDHIIVGMITLPYSGLFHGWLLPDGAVIKNPIAAQNAAEHLNNASKTVH</sequence>
<dbReference type="InterPro" id="IPR009750">
    <property type="entry name" value="DUF1317"/>
</dbReference>
<accession>A0A1X1ET44</accession>
<reference evidence="1 2" key="1">
    <citation type="journal article" date="2017" name="Antonie Van Leeuwenhoek">
        <title>Phylogenomic resolution of the bacterial genus Pantoea and its relationship with Erwinia and Tatumella.</title>
        <authorList>
            <person name="Palmer M."/>
            <person name="Steenkamp E.T."/>
            <person name="Coetzee M.P."/>
            <person name="Chan W.Y."/>
            <person name="van Zyl E."/>
            <person name="De Maayer P."/>
            <person name="Coutinho T.A."/>
            <person name="Blom J."/>
            <person name="Smits T.H."/>
            <person name="Duffy B."/>
            <person name="Venter S.N."/>
        </authorList>
    </citation>
    <scope>NUCLEOTIDE SEQUENCE [LARGE SCALE GENOMIC DNA]</scope>
    <source>
        <strain evidence="1 2">LMG 2657</strain>
    </source>
</reference>
<dbReference type="AlphaFoldDB" id="A0A1X1ET44"/>
<organism evidence="1 2">
    <name type="scientific">Pantoea cypripedii</name>
    <name type="common">Pectobacterium cypripedii</name>
    <name type="synonym">Erwinia cypripedii</name>
    <dbReference type="NCBI Taxonomy" id="55209"/>
    <lineage>
        <taxon>Bacteria</taxon>
        <taxon>Pseudomonadati</taxon>
        <taxon>Pseudomonadota</taxon>
        <taxon>Gammaproteobacteria</taxon>
        <taxon>Enterobacterales</taxon>
        <taxon>Erwiniaceae</taxon>
        <taxon>Pantoea</taxon>
    </lineage>
</organism>
<protein>
    <submittedName>
        <fullName evidence="1">Cruciferin</fullName>
    </submittedName>
</protein>
<dbReference type="EMBL" id="MLJI01000001">
    <property type="protein sequence ID" value="ORM93121.1"/>
    <property type="molecule type" value="Genomic_DNA"/>
</dbReference>
<keyword evidence="2" id="KW-1185">Reference proteome</keyword>
<dbReference type="RefSeq" id="WP_084873776.1">
    <property type="nucleotide sequence ID" value="NZ_JAGGMY010000001.1"/>
</dbReference>
<evidence type="ECO:0000313" key="2">
    <source>
        <dbReference type="Proteomes" id="UP000193749"/>
    </source>
</evidence>
<proteinExistence type="predicted"/>
<dbReference type="OrthoDB" id="6636769at2"/>
<evidence type="ECO:0000313" key="1">
    <source>
        <dbReference type="EMBL" id="ORM93121.1"/>
    </source>
</evidence>
<dbReference type="Proteomes" id="UP000193749">
    <property type="component" value="Unassembled WGS sequence"/>
</dbReference>
<dbReference type="Pfam" id="PF07026">
    <property type="entry name" value="DUF1317"/>
    <property type="match status" value="1"/>
</dbReference>
<comment type="caution">
    <text evidence="1">The sequence shown here is derived from an EMBL/GenBank/DDBJ whole genome shotgun (WGS) entry which is preliminary data.</text>
</comment>